<dbReference type="InterPro" id="IPR019436">
    <property type="entry name" value="Say1-like"/>
</dbReference>
<dbReference type="AlphaFoldDB" id="A0A8H5FFL2"/>
<protein>
    <recommendedName>
        <fullName evidence="5">Alpha/beta hydrolase fold-3 domain-containing protein</fullName>
    </recommendedName>
</protein>
<name>A0A8H5FFL2_9AGAR</name>
<evidence type="ECO:0008006" key="5">
    <source>
        <dbReference type="Google" id="ProtNLM"/>
    </source>
</evidence>
<dbReference type="PANTHER" id="PTHR48081">
    <property type="entry name" value="AB HYDROLASE SUPERFAMILY PROTEIN C4A8.06C"/>
    <property type="match status" value="1"/>
</dbReference>
<evidence type="ECO:0000256" key="2">
    <source>
        <dbReference type="SAM" id="Phobius"/>
    </source>
</evidence>
<dbReference type="EMBL" id="JAACJK010000065">
    <property type="protein sequence ID" value="KAF5334976.1"/>
    <property type="molecule type" value="Genomic_DNA"/>
</dbReference>
<gene>
    <name evidence="3" type="ORF">D9611_009953</name>
</gene>
<keyword evidence="4" id="KW-1185">Reference proteome</keyword>
<accession>A0A8H5FFL2</accession>
<dbReference type="InterPro" id="IPR050300">
    <property type="entry name" value="GDXG_lipolytic_enzyme"/>
</dbReference>
<dbReference type="PANTHER" id="PTHR48081:SF31">
    <property type="entry name" value="STERYL ACETYL HYDROLASE MUG81-RELATED"/>
    <property type="match status" value="1"/>
</dbReference>
<dbReference type="OrthoDB" id="2152029at2759"/>
<dbReference type="Pfam" id="PF10340">
    <property type="entry name" value="Say1_Mug180"/>
    <property type="match status" value="1"/>
</dbReference>
<comment type="caution">
    <text evidence="3">The sequence shown here is derived from an EMBL/GenBank/DDBJ whole genome shotgun (WGS) entry which is preliminary data.</text>
</comment>
<dbReference type="Proteomes" id="UP000541558">
    <property type="component" value="Unassembled WGS sequence"/>
</dbReference>
<keyword evidence="2" id="KW-0812">Transmembrane</keyword>
<keyword evidence="2" id="KW-1133">Transmembrane helix</keyword>
<dbReference type="InterPro" id="IPR029058">
    <property type="entry name" value="AB_hydrolase_fold"/>
</dbReference>
<proteinExistence type="predicted"/>
<keyword evidence="2" id="KW-0472">Membrane</keyword>
<organism evidence="3 4">
    <name type="scientific">Ephemerocybe angulata</name>
    <dbReference type="NCBI Taxonomy" id="980116"/>
    <lineage>
        <taxon>Eukaryota</taxon>
        <taxon>Fungi</taxon>
        <taxon>Dikarya</taxon>
        <taxon>Basidiomycota</taxon>
        <taxon>Agaricomycotina</taxon>
        <taxon>Agaricomycetes</taxon>
        <taxon>Agaricomycetidae</taxon>
        <taxon>Agaricales</taxon>
        <taxon>Agaricineae</taxon>
        <taxon>Psathyrellaceae</taxon>
        <taxon>Ephemerocybe</taxon>
    </lineage>
</organism>
<reference evidence="3 4" key="1">
    <citation type="journal article" date="2020" name="ISME J.">
        <title>Uncovering the hidden diversity of litter-decomposition mechanisms in mushroom-forming fungi.</title>
        <authorList>
            <person name="Floudas D."/>
            <person name="Bentzer J."/>
            <person name="Ahren D."/>
            <person name="Johansson T."/>
            <person name="Persson P."/>
            <person name="Tunlid A."/>
        </authorList>
    </citation>
    <scope>NUCLEOTIDE SEQUENCE [LARGE SCALE GENOMIC DNA]</scope>
    <source>
        <strain evidence="3 4">CBS 175.51</strain>
    </source>
</reference>
<evidence type="ECO:0000313" key="4">
    <source>
        <dbReference type="Proteomes" id="UP000541558"/>
    </source>
</evidence>
<feature type="transmembrane region" description="Helical" evidence="2">
    <location>
        <begin position="21"/>
        <end position="38"/>
    </location>
</feature>
<keyword evidence="1" id="KW-0378">Hydrolase</keyword>
<evidence type="ECO:0000256" key="1">
    <source>
        <dbReference type="ARBA" id="ARBA00022801"/>
    </source>
</evidence>
<dbReference type="Gene3D" id="3.40.50.1820">
    <property type="entry name" value="alpha/beta hydrolase"/>
    <property type="match status" value="1"/>
</dbReference>
<dbReference type="SUPFAM" id="SSF53474">
    <property type="entry name" value="alpha/beta-Hydrolases"/>
    <property type="match status" value="1"/>
</dbReference>
<dbReference type="GO" id="GO:0016787">
    <property type="term" value="F:hydrolase activity"/>
    <property type="evidence" value="ECO:0007669"/>
    <property type="project" value="UniProtKB-KW"/>
</dbReference>
<sequence length="371" mass="41142">MVGIQQPKKSLQLSSLQKLSAYIRILFIFPFTLLWHLAASPFSDYHRRKPWRRRIVEIGLQALTALELTTAQTKLFQQGTTHETYVAWAKNQHAPIQVDELAHGGKIVWIGDRRREKVLLYMHGGGYIYPAQSPAYDFWGAMAERLVKSGKSVNVAALAYSLGDVGSFPLQLNQAVSAIQYLMDLGYQPEDIVLVGESSGGNLILQILLHILNPSPIADPLELPKKSKLAGALAVSAWVSFTSTKAASYAENRHVDIITAFGYSGLSEVYLEGVPLSAYPYIDAASSTPATWFEGLDGVVDKVLITAGKRETSRDDIIKVGKQITQYHPRAKVIVQEDGLHADMFLDVPLNQQPPVKLTDDIFQWLKEVVD</sequence>
<evidence type="ECO:0000313" key="3">
    <source>
        <dbReference type="EMBL" id="KAF5334976.1"/>
    </source>
</evidence>